<evidence type="ECO:0000256" key="1">
    <source>
        <dbReference type="SAM" id="SignalP"/>
    </source>
</evidence>
<dbReference type="SUPFAM" id="SSF55298">
    <property type="entry name" value="YjgF-like"/>
    <property type="match status" value="1"/>
</dbReference>
<dbReference type="InterPro" id="IPR006175">
    <property type="entry name" value="YjgF/YER057c/UK114"/>
</dbReference>
<feature type="chain" id="PRO_5010255263" description="RidA family protein" evidence="1">
    <location>
        <begin position="22"/>
        <end position="155"/>
    </location>
</feature>
<keyword evidence="1" id="KW-0732">Signal</keyword>
<comment type="caution">
    <text evidence="2">The sequence shown here is derived from an EMBL/GenBank/DDBJ whole genome shotgun (WGS) entry which is preliminary data.</text>
</comment>
<evidence type="ECO:0000313" key="2">
    <source>
        <dbReference type="EMBL" id="OIN59879.1"/>
    </source>
</evidence>
<dbReference type="RefSeq" id="WP_071502680.1">
    <property type="nucleotide sequence ID" value="NZ_MORL01000003.1"/>
</dbReference>
<gene>
    <name evidence="2" type="ORF">BLX24_08490</name>
</gene>
<dbReference type="Pfam" id="PF01042">
    <property type="entry name" value="Ribonuc_L-PSP"/>
    <property type="match status" value="1"/>
</dbReference>
<dbReference type="Gene3D" id="3.30.1330.40">
    <property type="entry name" value="RutC-like"/>
    <property type="match status" value="1"/>
</dbReference>
<evidence type="ECO:0008006" key="4">
    <source>
        <dbReference type="Google" id="ProtNLM"/>
    </source>
</evidence>
<proteinExistence type="predicted"/>
<protein>
    <recommendedName>
        <fullName evidence="4">RidA family protein</fullName>
    </recommendedName>
</protein>
<reference evidence="2 3" key="1">
    <citation type="submission" date="2016-10" db="EMBL/GenBank/DDBJ databases">
        <title>Arsenicibacter rosenii gen. nov., sp. nov., an efficient arsenic-methylating bacterium isolated from an arsenic-contaminated paddy soil.</title>
        <authorList>
            <person name="Huang K."/>
        </authorList>
    </citation>
    <scope>NUCLEOTIDE SEQUENCE [LARGE SCALE GENOMIC DNA]</scope>
    <source>
        <strain evidence="2 3">SM-1</strain>
    </source>
</reference>
<dbReference type="CDD" id="cd00448">
    <property type="entry name" value="YjgF_YER057c_UK114_family"/>
    <property type="match status" value="1"/>
</dbReference>
<sequence>MKKNGLLIIVLLVALCSGAMAQTQTPAIRQGYLYKVETTVPNRRIYVCCQRPVNDSGQLVGTGNLETQLVQSFANITKTLATVGMTPEHIVQVTYHLTNDQNKSTVNSEIVNRVAATYFNQNKAGGISRISELKNVPQQVREDVIIEVEVIAIKN</sequence>
<name>A0A1S2VM99_9BACT</name>
<keyword evidence="3" id="KW-1185">Reference proteome</keyword>
<accession>A0A1S2VM99</accession>
<evidence type="ECO:0000313" key="3">
    <source>
        <dbReference type="Proteomes" id="UP000181790"/>
    </source>
</evidence>
<dbReference type="InterPro" id="IPR035959">
    <property type="entry name" value="RutC-like_sf"/>
</dbReference>
<dbReference type="AlphaFoldDB" id="A0A1S2VM99"/>
<dbReference type="EMBL" id="MORL01000003">
    <property type="protein sequence ID" value="OIN59879.1"/>
    <property type="molecule type" value="Genomic_DNA"/>
</dbReference>
<dbReference type="Proteomes" id="UP000181790">
    <property type="component" value="Unassembled WGS sequence"/>
</dbReference>
<feature type="signal peptide" evidence="1">
    <location>
        <begin position="1"/>
        <end position="21"/>
    </location>
</feature>
<organism evidence="2 3">
    <name type="scientific">Arsenicibacter rosenii</name>
    <dbReference type="NCBI Taxonomy" id="1750698"/>
    <lineage>
        <taxon>Bacteria</taxon>
        <taxon>Pseudomonadati</taxon>
        <taxon>Bacteroidota</taxon>
        <taxon>Cytophagia</taxon>
        <taxon>Cytophagales</taxon>
        <taxon>Spirosomataceae</taxon>
        <taxon>Arsenicibacter</taxon>
    </lineage>
</organism>